<feature type="region of interest" description="Disordered" evidence="1">
    <location>
        <begin position="1"/>
        <end position="33"/>
    </location>
</feature>
<dbReference type="InterPro" id="IPR028036">
    <property type="entry name" value="DMAC1-like_dom"/>
</dbReference>
<reference evidence="4 5" key="1">
    <citation type="journal article" date="2011" name="J. Gen. Appl. Microbiol.">
        <title>Draft genome sequencing of the enigmatic yeast Saitoella complicata.</title>
        <authorList>
            <person name="Nishida H."/>
            <person name="Hamamoto M."/>
            <person name="Sugiyama J."/>
        </authorList>
    </citation>
    <scope>NUCLEOTIDE SEQUENCE [LARGE SCALE GENOMIC DNA]</scope>
    <source>
        <strain evidence="4 5">NRRL Y-17804</strain>
    </source>
</reference>
<reference evidence="4 5" key="3">
    <citation type="journal article" date="2015" name="Genome Announc.">
        <title>Draft Genome Sequence of the Archiascomycetous Yeast Saitoella complicata.</title>
        <authorList>
            <person name="Yamauchi K."/>
            <person name="Kondo S."/>
            <person name="Hamamoto M."/>
            <person name="Takahashi Y."/>
            <person name="Ogura Y."/>
            <person name="Hayashi T."/>
            <person name="Nishida H."/>
        </authorList>
    </citation>
    <scope>NUCLEOTIDE SEQUENCE [LARGE SCALE GENOMIC DNA]</scope>
    <source>
        <strain evidence="4 5">NRRL Y-17804</strain>
    </source>
</reference>
<organism evidence="4 5">
    <name type="scientific">Saitoella complicata (strain BCRC 22490 / CBS 7301 / JCM 7358 / NBRC 10748 / NRRL Y-17804)</name>
    <dbReference type="NCBI Taxonomy" id="698492"/>
    <lineage>
        <taxon>Eukaryota</taxon>
        <taxon>Fungi</taxon>
        <taxon>Dikarya</taxon>
        <taxon>Ascomycota</taxon>
        <taxon>Taphrinomycotina</taxon>
        <taxon>Taphrinomycotina incertae sedis</taxon>
        <taxon>Saitoella</taxon>
    </lineage>
</organism>
<feature type="transmembrane region" description="Helical" evidence="2">
    <location>
        <begin position="85"/>
        <end position="104"/>
    </location>
</feature>
<evidence type="ECO:0000313" key="5">
    <source>
        <dbReference type="Proteomes" id="UP000033140"/>
    </source>
</evidence>
<keyword evidence="2" id="KW-0472">Membrane</keyword>
<evidence type="ECO:0000313" key="4">
    <source>
        <dbReference type="EMBL" id="GAO51902.1"/>
    </source>
</evidence>
<comment type="caution">
    <text evidence="4">The sequence shown here is derived from an EMBL/GenBank/DDBJ whole genome shotgun (WGS) entry which is preliminary data.</text>
</comment>
<feature type="domain" description="Distal membrane-arm assembly complex protein 1-like" evidence="3">
    <location>
        <begin position="35"/>
        <end position="67"/>
    </location>
</feature>
<dbReference type="Pfam" id="PF15055">
    <property type="entry name" value="DMAC1_Dmo2"/>
    <property type="match status" value="1"/>
</dbReference>
<keyword evidence="2" id="KW-1133">Transmembrane helix</keyword>
<evidence type="ECO:0000256" key="1">
    <source>
        <dbReference type="SAM" id="MobiDB-lite"/>
    </source>
</evidence>
<dbReference type="AlphaFoldDB" id="A0A0E9NPW5"/>
<reference evidence="4 5" key="2">
    <citation type="journal article" date="2014" name="J. Gen. Appl. Microbiol.">
        <title>The early diverging ascomycetous budding yeast Saitoella complicata has three histone deacetylases belonging to the Clr6, Hos2, and Rpd3 lineages.</title>
        <authorList>
            <person name="Nishida H."/>
            <person name="Matsumoto T."/>
            <person name="Kondo S."/>
            <person name="Hamamoto M."/>
            <person name="Yoshikawa H."/>
        </authorList>
    </citation>
    <scope>NUCLEOTIDE SEQUENCE [LARGE SCALE GENOMIC DNA]</scope>
    <source>
        <strain evidence="4 5">NRRL Y-17804</strain>
    </source>
</reference>
<accession>A0A0E9NPW5</accession>
<dbReference type="Proteomes" id="UP000033140">
    <property type="component" value="Unassembled WGS sequence"/>
</dbReference>
<gene>
    <name evidence="4" type="ORF">G7K_5990-t1</name>
</gene>
<feature type="compositionally biased region" description="Polar residues" evidence="1">
    <location>
        <begin position="1"/>
        <end position="17"/>
    </location>
</feature>
<protein>
    <recommendedName>
        <fullName evidence="3">Distal membrane-arm assembly complex protein 1-like domain-containing protein</fullName>
    </recommendedName>
</protein>
<evidence type="ECO:0000256" key="2">
    <source>
        <dbReference type="SAM" id="Phobius"/>
    </source>
</evidence>
<name>A0A0E9NPW5_SAICN</name>
<sequence length="239" mass="26437">MSNFNLSAFRSNSSTGSPALDSRSSSSSFDEDPTDCLPCRLTGFGAFTGLGGYIIHSGMKELNKQYPADKVHEWGMGPSGRMPFVMRRFGVYAFGGGLILGGVWRKMRKWCSDMGWYGACRDLWFAGRENSSQDKVSVTPSEPPSYLLSRARTISLDPASSRLHPASSFFPLHPHAATYALFTTKNFISIHKQSPDATLFASSSPDQIFRTRAVREQYLRHSHAHTYCSPPPPKLKGKA</sequence>
<keyword evidence="2" id="KW-0812">Transmembrane</keyword>
<keyword evidence="5" id="KW-1185">Reference proteome</keyword>
<evidence type="ECO:0000259" key="3">
    <source>
        <dbReference type="Pfam" id="PF15055"/>
    </source>
</evidence>
<proteinExistence type="predicted"/>
<dbReference type="EMBL" id="BACD03000055">
    <property type="protein sequence ID" value="GAO51902.1"/>
    <property type="molecule type" value="Genomic_DNA"/>
</dbReference>